<evidence type="ECO:0000313" key="1">
    <source>
        <dbReference type="EMBL" id="OAB28777.1"/>
    </source>
</evidence>
<evidence type="ECO:0000313" key="2">
    <source>
        <dbReference type="Proteomes" id="UP000077164"/>
    </source>
</evidence>
<reference evidence="1 2" key="1">
    <citation type="submission" date="2016-03" db="EMBL/GenBank/DDBJ databases">
        <title>Draft genome sequence of Flavobacterium fryxellicola DSM 16209.</title>
        <authorList>
            <person name="Shin S.-K."/>
            <person name="Yi H."/>
        </authorList>
    </citation>
    <scope>NUCLEOTIDE SEQUENCE [LARGE SCALE GENOMIC DNA]</scope>
    <source>
        <strain evidence="1 2">DSM 16209</strain>
    </source>
</reference>
<proteinExistence type="predicted"/>
<dbReference type="EMBL" id="LVJE01000010">
    <property type="protein sequence ID" value="OAB28777.1"/>
    <property type="molecule type" value="Genomic_DNA"/>
</dbReference>
<accession>A0A162LQ32</accession>
<comment type="caution">
    <text evidence="1">The sequence shown here is derived from an EMBL/GenBank/DDBJ whole genome shotgun (WGS) entry which is preliminary data.</text>
</comment>
<protein>
    <recommendedName>
        <fullName evidence="3">CopG family transcriptional regulator</fullName>
    </recommendedName>
</protein>
<dbReference type="Proteomes" id="UP000077164">
    <property type="component" value="Unassembled WGS sequence"/>
</dbReference>
<dbReference type="STRING" id="249352.SAMN05444395_102525"/>
<dbReference type="OrthoDB" id="1354968at2"/>
<keyword evidence="2" id="KW-1185">Reference proteome</keyword>
<organism evidence="1 2">
    <name type="scientific">Flavobacterium fryxellicola</name>
    <dbReference type="NCBI Taxonomy" id="249352"/>
    <lineage>
        <taxon>Bacteria</taxon>
        <taxon>Pseudomonadati</taxon>
        <taxon>Bacteroidota</taxon>
        <taxon>Flavobacteriia</taxon>
        <taxon>Flavobacteriales</taxon>
        <taxon>Flavobacteriaceae</taxon>
        <taxon>Flavobacterium</taxon>
    </lineage>
</organism>
<evidence type="ECO:0008006" key="3">
    <source>
        <dbReference type="Google" id="ProtNLM"/>
    </source>
</evidence>
<name>A0A162LQ32_9FLAO</name>
<dbReference type="AlphaFoldDB" id="A0A162LQ32"/>
<sequence length="155" mass="18280">MKSVLLNVRVPENLSDRLNEESMDLGVNLSEILRTIIANHFDVELQEDEIYNSNKFIYLLSWILAKKGQPQDHSEKETLVDLKNIVLEVIKDNQLPEHLTEEFEKLLFDLQRFIAAFGTENNQFRFCVLYQEDTFDYTGLIDYIAYKAFENRIQL</sequence>
<dbReference type="RefSeq" id="WP_066077690.1">
    <property type="nucleotide sequence ID" value="NZ_FRDK01000002.1"/>
</dbReference>
<gene>
    <name evidence="1" type="ORF">FBFR_04715</name>
</gene>